<accession>A0A6N7PQ26</accession>
<keyword evidence="6" id="KW-0408">Iron</keyword>
<name>A0A6N7PQ26_9BACT</name>
<gene>
    <name evidence="7" type="ORF">GF068_17680</name>
</gene>
<reference evidence="7 8" key="1">
    <citation type="submission" date="2019-10" db="EMBL/GenBank/DDBJ databases">
        <title>A soil myxobacterium in the family Polyangiaceae.</title>
        <authorList>
            <person name="Li Y."/>
            <person name="Wang J."/>
        </authorList>
    </citation>
    <scope>NUCLEOTIDE SEQUENCE [LARGE SCALE GENOMIC DNA]</scope>
    <source>
        <strain evidence="7 8">DSM 14734</strain>
    </source>
</reference>
<evidence type="ECO:0000256" key="3">
    <source>
        <dbReference type="ARBA" id="ARBA00022596"/>
    </source>
</evidence>
<keyword evidence="3 6" id="KW-0533">Nickel</keyword>
<evidence type="ECO:0000256" key="5">
    <source>
        <dbReference type="ARBA" id="ARBA00023002"/>
    </source>
</evidence>
<evidence type="ECO:0000256" key="6">
    <source>
        <dbReference type="PIRSR" id="PIRSR601501-1"/>
    </source>
</evidence>
<dbReference type="InterPro" id="IPR029014">
    <property type="entry name" value="NiFe-Hase_large"/>
</dbReference>
<feature type="binding site" evidence="6">
    <location>
        <position position="419"/>
    </location>
    <ligand>
        <name>Mg(2+)</name>
        <dbReference type="ChEBI" id="CHEBI:18420"/>
    </ligand>
</feature>
<comment type="similarity">
    <text evidence="2">Belongs to the [NiFe]/[NiFeSe] hydrogenase large subunit family.</text>
</comment>
<dbReference type="GO" id="GO:0016151">
    <property type="term" value="F:nickel cation binding"/>
    <property type="evidence" value="ECO:0007669"/>
    <property type="project" value="InterPro"/>
</dbReference>
<keyword evidence="5" id="KW-0560">Oxidoreductase</keyword>
<dbReference type="SUPFAM" id="SSF56762">
    <property type="entry name" value="HydB/Nqo4-like"/>
    <property type="match status" value="1"/>
</dbReference>
<dbReference type="EMBL" id="WJIE01000005">
    <property type="protein sequence ID" value="MRG93727.1"/>
    <property type="molecule type" value="Genomic_DNA"/>
</dbReference>
<evidence type="ECO:0000256" key="2">
    <source>
        <dbReference type="ARBA" id="ARBA00009292"/>
    </source>
</evidence>
<feature type="binding site" evidence="6">
    <location>
        <position position="65"/>
    </location>
    <ligand>
        <name>Fe cation</name>
        <dbReference type="ChEBI" id="CHEBI:24875"/>
    </ligand>
</feature>
<dbReference type="InterPro" id="IPR001501">
    <property type="entry name" value="Ni-dep_hyd_lsu"/>
</dbReference>
<evidence type="ECO:0000313" key="7">
    <source>
        <dbReference type="EMBL" id="MRG93727.1"/>
    </source>
</evidence>
<dbReference type="PROSITE" id="PS00508">
    <property type="entry name" value="NI_HGENASE_L_2"/>
    <property type="match status" value="1"/>
</dbReference>
<keyword evidence="4 6" id="KW-0479">Metal-binding</keyword>
<comment type="cofactor">
    <cofactor evidence="1 6">
        <name>Ni(2+)</name>
        <dbReference type="ChEBI" id="CHEBI:49786"/>
    </cofactor>
</comment>
<evidence type="ECO:0000256" key="4">
    <source>
        <dbReference type="ARBA" id="ARBA00022723"/>
    </source>
</evidence>
<feature type="binding site" evidence="6">
    <location>
        <position position="65"/>
    </location>
    <ligand>
        <name>Ni(2+)</name>
        <dbReference type="ChEBI" id="CHEBI:49786"/>
    </ligand>
</feature>
<dbReference type="Pfam" id="PF00374">
    <property type="entry name" value="NiFeSe_Hases"/>
    <property type="match status" value="2"/>
</dbReference>
<dbReference type="AlphaFoldDB" id="A0A6N7PQ26"/>
<dbReference type="GO" id="GO:0008901">
    <property type="term" value="F:ferredoxin hydrogenase activity"/>
    <property type="evidence" value="ECO:0007669"/>
    <property type="project" value="InterPro"/>
</dbReference>
<feature type="binding site" evidence="6">
    <location>
        <position position="413"/>
    </location>
    <ligand>
        <name>Ni(2+)</name>
        <dbReference type="ChEBI" id="CHEBI:49786"/>
    </ligand>
</feature>
<sequence length="429" mass="47810">MARTIKVDYLARVEGEGALTIRFKGDKPSAVELRIFEPPRFFEAFLRGRAHLEVPDIVARICGICPVAYQMSACHAIEDALGIHPGGAIRALRRLLYCGEWIESHGLHVFMLHAPDFLGYEDAIAMAKNHREWVARGLGIKKAGNAIVTALGGREIHPINVKIGGFYRAPTVAELAALLPDLSRALEDAEMCLEWMAKFDFPAFERDYEYVALRHPDEYPFSEGRIVSSKGIDIDARDYEAHFAEEHVPHSTALHAVVLGRGDYQCGPLARFNLNFDHLGERARAAAERIHFVPPCNNPYKSLLARGVELIQALDEAIRIIESYTPPEAPAITAAPRRATGYGCTEAPRGMLWHKYTMDEAGLVEDARIVPPTSQNQKCIERDLWQLAPALAAMPHAAATRRAEQAVRNFDPCISCSTHFLRLSIERED</sequence>
<dbReference type="InterPro" id="IPR018194">
    <property type="entry name" value="Ni-dep_hyd_lsu_Ni_BS"/>
</dbReference>
<keyword evidence="6" id="KW-0460">Magnesium</keyword>
<dbReference type="Gene3D" id="1.10.645.10">
    <property type="entry name" value="Cytochrome-c3 Hydrogenase, chain B"/>
    <property type="match status" value="1"/>
</dbReference>
<feature type="binding site" evidence="6">
    <location>
        <position position="62"/>
    </location>
    <ligand>
        <name>Mg(2+)</name>
        <dbReference type="ChEBI" id="CHEBI:18420"/>
    </ligand>
</feature>
<dbReference type="Proteomes" id="UP000440224">
    <property type="component" value="Unassembled WGS sequence"/>
</dbReference>
<feature type="binding site" evidence="6">
    <location>
        <position position="43"/>
    </location>
    <ligand>
        <name>Mg(2+)</name>
        <dbReference type="ChEBI" id="CHEBI:18420"/>
    </ligand>
</feature>
<feature type="binding site" evidence="6">
    <location>
        <position position="416"/>
    </location>
    <ligand>
        <name>Fe cation</name>
        <dbReference type="ChEBI" id="CHEBI:24875"/>
    </ligand>
</feature>
<keyword evidence="8" id="KW-1185">Reference proteome</keyword>
<comment type="caution">
    <text evidence="7">The sequence shown here is derived from an EMBL/GenBank/DDBJ whole genome shotgun (WGS) entry which is preliminary data.</text>
</comment>
<dbReference type="PANTHER" id="PTHR43600:SF2">
    <property type="entry name" value="F420-NON-REDUCING HYDROGENASE VHU SUBUNIT A"/>
    <property type="match status" value="1"/>
</dbReference>
<protein>
    <submittedName>
        <fullName evidence="7">Ni/Fe hydrogenase subunit alpha</fullName>
    </submittedName>
</protein>
<comment type="cofactor">
    <cofactor evidence="6">
        <name>Fe cation</name>
        <dbReference type="ChEBI" id="CHEBI:24875"/>
    </cofactor>
</comment>
<dbReference type="RefSeq" id="WP_338046439.1">
    <property type="nucleotide sequence ID" value="NZ_WJIE01000005.1"/>
</dbReference>
<proteinExistence type="inferred from homology"/>
<evidence type="ECO:0000256" key="1">
    <source>
        <dbReference type="ARBA" id="ARBA00001967"/>
    </source>
</evidence>
<organism evidence="7 8">
    <name type="scientific">Polyangium spumosum</name>
    <dbReference type="NCBI Taxonomy" id="889282"/>
    <lineage>
        <taxon>Bacteria</taxon>
        <taxon>Pseudomonadati</taxon>
        <taxon>Myxococcota</taxon>
        <taxon>Polyangia</taxon>
        <taxon>Polyangiales</taxon>
        <taxon>Polyangiaceae</taxon>
        <taxon>Polyangium</taxon>
    </lineage>
</organism>
<dbReference type="PANTHER" id="PTHR43600">
    <property type="entry name" value="COENZYME F420 HYDROGENASE, SUBUNIT ALPHA"/>
    <property type="match status" value="1"/>
</dbReference>
<feature type="binding site" evidence="6">
    <location>
        <position position="369"/>
    </location>
    <ligand>
        <name>Mg(2+)</name>
        <dbReference type="ChEBI" id="CHEBI:18420"/>
    </ligand>
</feature>
<evidence type="ECO:0000313" key="8">
    <source>
        <dbReference type="Proteomes" id="UP000440224"/>
    </source>
</evidence>